<dbReference type="SUPFAM" id="SSF53649">
    <property type="entry name" value="Alkaline phosphatase-like"/>
    <property type="match status" value="1"/>
</dbReference>
<proteinExistence type="predicted"/>
<dbReference type="HOGENOM" id="CLU_006332_14_0_11"/>
<feature type="domain" description="Sulfatase N-terminal" evidence="1">
    <location>
        <begin position="69"/>
        <end position="421"/>
    </location>
</feature>
<name>D3FA65_CONWI</name>
<dbReference type="PROSITE" id="PS51318">
    <property type="entry name" value="TAT"/>
    <property type="match status" value="1"/>
</dbReference>
<dbReference type="EMBL" id="CP001854">
    <property type="protein sequence ID" value="ADB53160.1"/>
    <property type="molecule type" value="Genomic_DNA"/>
</dbReference>
<organism evidence="2 3">
    <name type="scientific">Conexibacter woesei (strain DSM 14684 / CCUG 47730 / CIP 108061 / JCM 11494 / NBRC 100937 / ID131577)</name>
    <dbReference type="NCBI Taxonomy" id="469383"/>
    <lineage>
        <taxon>Bacteria</taxon>
        <taxon>Bacillati</taxon>
        <taxon>Actinomycetota</taxon>
        <taxon>Thermoleophilia</taxon>
        <taxon>Solirubrobacterales</taxon>
        <taxon>Conexibacteraceae</taxon>
        <taxon>Conexibacter</taxon>
    </lineage>
</organism>
<dbReference type="PANTHER" id="PTHR43751:SF1">
    <property type="entry name" value="SULFATASE ATSG-RELATED"/>
    <property type="match status" value="1"/>
</dbReference>
<dbReference type="InterPro" id="IPR006311">
    <property type="entry name" value="TAT_signal"/>
</dbReference>
<dbReference type="PANTHER" id="PTHR43751">
    <property type="entry name" value="SULFATASE"/>
    <property type="match status" value="1"/>
</dbReference>
<evidence type="ECO:0000313" key="2">
    <source>
        <dbReference type="EMBL" id="ADB53160.1"/>
    </source>
</evidence>
<dbReference type="STRING" id="469383.Cwoe_4747"/>
<dbReference type="eggNOG" id="COG3119">
    <property type="taxonomic scope" value="Bacteria"/>
</dbReference>
<dbReference type="CDD" id="cd16148">
    <property type="entry name" value="sulfatase_like"/>
    <property type="match status" value="1"/>
</dbReference>
<keyword evidence="3" id="KW-1185">Reference proteome</keyword>
<accession>D3FA65</accession>
<dbReference type="OrthoDB" id="9777306at2"/>
<gene>
    <name evidence="2" type="ordered locus">Cwoe_4747</name>
</gene>
<dbReference type="InterPro" id="IPR052701">
    <property type="entry name" value="GAG_Ulvan_Degrading_Sulfatases"/>
</dbReference>
<protein>
    <submittedName>
        <fullName evidence="2">Sulfatase</fullName>
    </submittedName>
</protein>
<dbReference type="Pfam" id="PF00884">
    <property type="entry name" value="Sulfatase"/>
    <property type="match status" value="1"/>
</dbReference>
<dbReference type="AlphaFoldDB" id="D3FA65"/>
<reference evidence="3" key="2">
    <citation type="submission" date="2010-01" db="EMBL/GenBank/DDBJ databases">
        <title>The complete genome of Conexibacter woesei DSM 14684.</title>
        <authorList>
            <consortium name="US DOE Joint Genome Institute (JGI-PGF)"/>
            <person name="Lucas S."/>
            <person name="Copeland A."/>
            <person name="Lapidus A."/>
            <person name="Glavina del Rio T."/>
            <person name="Dalin E."/>
            <person name="Tice H."/>
            <person name="Bruce D."/>
            <person name="Goodwin L."/>
            <person name="Pitluck S."/>
            <person name="Kyrpides N."/>
            <person name="Mavromatis K."/>
            <person name="Ivanova N."/>
            <person name="Mikhailova N."/>
            <person name="Chertkov O."/>
            <person name="Brettin T."/>
            <person name="Detter J.C."/>
            <person name="Han C."/>
            <person name="Larimer F."/>
            <person name="Land M."/>
            <person name="Hauser L."/>
            <person name="Markowitz V."/>
            <person name="Cheng J.-F."/>
            <person name="Hugenholtz P."/>
            <person name="Woyke T."/>
            <person name="Wu D."/>
            <person name="Pukall R."/>
            <person name="Steenblock K."/>
            <person name="Schneider S."/>
            <person name="Klenk H.-P."/>
            <person name="Eisen J.A."/>
        </authorList>
    </citation>
    <scope>NUCLEOTIDE SEQUENCE [LARGE SCALE GENOMIC DNA]</scope>
    <source>
        <strain evidence="3">DSM 14684 / CIP 108061 / JCM 11494 / NBRC 100937 / ID131577</strain>
    </source>
</reference>
<dbReference type="InterPro" id="IPR000917">
    <property type="entry name" value="Sulfatase_N"/>
</dbReference>
<evidence type="ECO:0000313" key="3">
    <source>
        <dbReference type="Proteomes" id="UP000008229"/>
    </source>
</evidence>
<sequence>MNPEIDRRELLRAAGIGAAGVGLLGVAGCGSGDGTANAARGETATIAVKPKPPRTPVRVGRKLKKGDVPNLLLVIIDSVRADALGSYGRRNAHTPNLDALARESLRFTECYPESFPTGPARATIFGGSRLFPFRDWKAPADMPGTPGWQAVPDVNLISTLRRAGYWTGFAVDTPWVMVGSQQPFLRDWDRYVPVKGQTGTVTADQSKISDAELAKWVAPKIIDSSSGQKMRQYLANQLGRRNEDEYLPARVFTEGMRLLEEGSKSRKPFAIAIDCFDPHEPWDPPERYLKLHGGDLDRAWNPGTVLNGTARSNGLAPRDVKQMQALYYAELTMADRWFGNFMQRFHELGLERDTIVMFLSDHGFLLGERGYVAKFAWELHPELTHVPMLLRRPDGTGARKKTDFYAQTEDVAATLLGATGIKQPEWMDGIDLMPLSEGKKPKKRRDYVTGSYSSVVFARDRNWSYIADSQGGRPELYNLRRDRREVRNLAGSNAAQVRKMYRGMLVRDAGGPLPKFT</sequence>
<dbReference type="Proteomes" id="UP000008229">
    <property type="component" value="Chromosome"/>
</dbReference>
<evidence type="ECO:0000259" key="1">
    <source>
        <dbReference type="Pfam" id="PF00884"/>
    </source>
</evidence>
<dbReference type="InterPro" id="IPR017850">
    <property type="entry name" value="Alkaline_phosphatase_core_sf"/>
</dbReference>
<dbReference type="KEGG" id="cwo:Cwoe_4747"/>
<dbReference type="Gene3D" id="3.40.720.10">
    <property type="entry name" value="Alkaline Phosphatase, subunit A"/>
    <property type="match status" value="1"/>
</dbReference>
<reference evidence="2 3" key="1">
    <citation type="journal article" date="2010" name="Stand. Genomic Sci.">
        <title>Complete genome sequence of Conexibacter woesei type strain (ID131577).</title>
        <authorList>
            <person name="Pukall R."/>
            <person name="Lapidus A."/>
            <person name="Glavina Del Rio T."/>
            <person name="Copeland A."/>
            <person name="Tice H."/>
            <person name="Cheng J.-F."/>
            <person name="Lucas S."/>
            <person name="Chen F."/>
            <person name="Nolan M."/>
            <person name="Bruce D."/>
            <person name="Goodwin L."/>
            <person name="Pitluck S."/>
            <person name="Mavromatis K."/>
            <person name="Ivanova N."/>
            <person name="Ovchinnikova G."/>
            <person name="Pati A."/>
            <person name="Chen A."/>
            <person name="Palaniappan K."/>
            <person name="Land M."/>
            <person name="Hauser L."/>
            <person name="Chang Y.-J."/>
            <person name="Jeffries C.D."/>
            <person name="Chain P."/>
            <person name="Meincke L."/>
            <person name="Sims D."/>
            <person name="Brettin T."/>
            <person name="Detter J.C."/>
            <person name="Rohde M."/>
            <person name="Goeker M."/>
            <person name="Bristow J."/>
            <person name="Eisen J.A."/>
            <person name="Markowitz V."/>
            <person name="Kyrpides N.C."/>
            <person name="Klenk H.-P."/>
            <person name="Hugenholtz P."/>
        </authorList>
    </citation>
    <scope>NUCLEOTIDE SEQUENCE [LARGE SCALE GENOMIC DNA]</scope>
    <source>
        <strain evidence="3">DSM 14684 / CIP 108061 / JCM 11494 / NBRC 100937 / ID131577</strain>
    </source>
</reference>
<dbReference type="PROSITE" id="PS51257">
    <property type="entry name" value="PROKAR_LIPOPROTEIN"/>
    <property type="match status" value="1"/>
</dbReference>
<dbReference type="RefSeq" id="WP_012936211.1">
    <property type="nucleotide sequence ID" value="NC_013739.1"/>
</dbReference>